<name>A0ABT0ZII4_9ACTN</name>
<evidence type="ECO:0000313" key="3">
    <source>
        <dbReference type="Proteomes" id="UP001523219"/>
    </source>
</evidence>
<feature type="transmembrane region" description="Helical" evidence="1">
    <location>
        <begin position="43"/>
        <end position="61"/>
    </location>
</feature>
<reference evidence="2 3" key="1">
    <citation type="submission" date="2022-05" db="EMBL/GenBank/DDBJ databases">
        <title>Streptomyces sp. nov. RY43-2 isolated from soil of a peat swamp forest.</title>
        <authorList>
            <person name="Kanchanasin P."/>
            <person name="Tanasupawat S."/>
            <person name="Phongsopitanun W."/>
        </authorList>
    </citation>
    <scope>NUCLEOTIDE SEQUENCE [LARGE SCALE GENOMIC DNA]</scope>
    <source>
        <strain evidence="2 3">RY43-2</strain>
    </source>
</reference>
<organism evidence="2 3">
    <name type="scientific">Streptomyces macrolidinus</name>
    <dbReference type="NCBI Taxonomy" id="2952607"/>
    <lineage>
        <taxon>Bacteria</taxon>
        <taxon>Bacillati</taxon>
        <taxon>Actinomycetota</taxon>
        <taxon>Actinomycetes</taxon>
        <taxon>Kitasatosporales</taxon>
        <taxon>Streptomycetaceae</taxon>
        <taxon>Streptomyces</taxon>
    </lineage>
</organism>
<feature type="transmembrane region" description="Helical" evidence="1">
    <location>
        <begin position="73"/>
        <end position="95"/>
    </location>
</feature>
<evidence type="ECO:0000256" key="1">
    <source>
        <dbReference type="SAM" id="Phobius"/>
    </source>
</evidence>
<comment type="caution">
    <text evidence="2">The sequence shown here is derived from an EMBL/GenBank/DDBJ whole genome shotgun (WGS) entry which is preliminary data.</text>
</comment>
<evidence type="ECO:0008006" key="4">
    <source>
        <dbReference type="Google" id="ProtNLM"/>
    </source>
</evidence>
<sequence>MLAWTVAQVGLCLLVAPWARRLTDRERVGRVVRPVGGASMTLYLWHMLLVAAAFYLTGLAPEPAFASSAWWTLRVPWLVVLGIVMTGVVVALGPLEHVLSLLYEWARPHADPRRPWRLWLGLAATAAALT</sequence>
<keyword evidence="1" id="KW-0812">Transmembrane</keyword>
<keyword evidence="1" id="KW-0472">Membrane</keyword>
<keyword evidence="3" id="KW-1185">Reference proteome</keyword>
<dbReference type="Proteomes" id="UP001523219">
    <property type="component" value="Unassembled WGS sequence"/>
</dbReference>
<protein>
    <recommendedName>
        <fullName evidence="4">Acyltransferase</fullName>
    </recommendedName>
</protein>
<evidence type="ECO:0000313" key="2">
    <source>
        <dbReference type="EMBL" id="MCN9243383.1"/>
    </source>
</evidence>
<keyword evidence="1" id="KW-1133">Transmembrane helix</keyword>
<proteinExistence type="predicted"/>
<gene>
    <name evidence="2" type="ORF">NGF19_21790</name>
</gene>
<accession>A0ABT0ZII4</accession>
<dbReference type="EMBL" id="JAMWMR010000021">
    <property type="protein sequence ID" value="MCN9243383.1"/>
    <property type="molecule type" value="Genomic_DNA"/>
</dbReference>